<dbReference type="InterPro" id="IPR004089">
    <property type="entry name" value="MCPsignal_dom"/>
</dbReference>
<dbReference type="InterPro" id="IPR018771">
    <property type="entry name" value="PocR_dom"/>
</dbReference>
<dbReference type="SUPFAM" id="SSF58104">
    <property type="entry name" value="Methyl-accepting chemotaxis protein (MCP) signaling domain"/>
    <property type="match status" value="1"/>
</dbReference>
<dbReference type="GO" id="GO:0016020">
    <property type="term" value="C:membrane"/>
    <property type="evidence" value="ECO:0007669"/>
    <property type="project" value="InterPro"/>
</dbReference>
<accession>A0A9Q7EX97</accession>
<dbReference type="PANTHER" id="PTHR32089:SF112">
    <property type="entry name" value="LYSOZYME-LIKE PROTEIN-RELATED"/>
    <property type="match status" value="1"/>
</dbReference>
<evidence type="ECO:0000259" key="3">
    <source>
        <dbReference type="PROSITE" id="PS50111"/>
    </source>
</evidence>
<dbReference type="EMBL" id="CP072943">
    <property type="protein sequence ID" value="QTX32290.1"/>
    <property type="molecule type" value="Genomic_DNA"/>
</dbReference>
<organism evidence="4 5">
    <name type="scientific">Aminithiophilus ramosus</name>
    <dbReference type="NCBI Taxonomy" id="3029084"/>
    <lineage>
        <taxon>Bacteria</taxon>
        <taxon>Thermotogati</taxon>
        <taxon>Synergistota</taxon>
        <taxon>Synergistia</taxon>
        <taxon>Synergistales</taxon>
        <taxon>Aminithiophilaceae</taxon>
        <taxon>Aminithiophilus</taxon>
    </lineage>
</organism>
<dbReference type="Pfam" id="PF10114">
    <property type="entry name" value="PocR"/>
    <property type="match status" value="1"/>
</dbReference>
<evidence type="ECO:0000256" key="2">
    <source>
        <dbReference type="PROSITE-ProRule" id="PRU00284"/>
    </source>
</evidence>
<keyword evidence="5" id="KW-1185">Reference proteome</keyword>
<dbReference type="AlphaFoldDB" id="A0A9Q7EX97"/>
<keyword evidence="1 2" id="KW-0807">Transducer</keyword>
<dbReference type="KEGG" id="aram:KAR29_13460"/>
<sequence>MEKELALQDILDVKFMQKFQDAFAKAMGMAAVTVDKEGKPVTEPSRFTDFCINLTRQTEKGRRLCEECDRKGGEEAARTGKPSVYFCHAGLMDMGAPIVVDGRQLGSVLAGQILPAKPDEAKFRRIASDIGVDPDRYIQALAKIEIRPEESIRNAAELLFLVTNTLSEIGYRRLQSQRKALQFEELATRLFERIATIQEGIAELKTGIESMTATSERLLLRSGEARKMVNETDEILSFIRNVANQTKLLGLNAAIEAARAGVHGRGFAVVADEVRKLADVSVDSAAKIETILKSVNEGVDGIEEGIRGTGALVEEHSLRLGTSFGDLDAIFRLSEELKNLTGEMRLH</sequence>
<feature type="domain" description="Methyl-accepting transducer" evidence="3">
    <location>
        <begin position="229"/>
        <end position="347"/>
    </location>
</feature>
<dbReference type="GO" id="GO:0007165">
    <property type="term" value="P:signal transduction"/>
    <property type="evidence" value="ECO:0007669"/>
    <property type="project" value="UniProtKB-KW"/>
</dbReference>
<protein>
    <submittedName>
        <fullName evidence="4">PocR ligand-binding domain-containing protein</fullName>
    </submittedName>
</protein>
<reference evidence="5" key="1">
    <citation type="submission" date="2021-04" db="EMBL/GenBank/DDBJ databases">
        <title>A novel Synergistetes isolate from a pyrite-forming mixed culture.</title>
        <authorList>
            <person name="Bunk B."/>
            <person name="Sproer C."/>
            <person name="Spring S."/>
            <person name="Pester M."/>
        </authorList>
    </citation>
    <scope>NUCLEOTIDE SEQUENCE [LARGE SCALE GENOMIC DNA]</scope>
    <source>
        <strain evidence="5">J.5.4.2-T.3.5.2</strain>
    </source>
</reference>
<dbReference type="PANTHER" id="PTHR32089">
    <property type="entry name" value="METHYL-ACCEPTING CHEMOTAXIS PROTEIN MCPB"/>
    <property type="match status" value="1"/>
</dbReference>
<dbReference type="SMART" id="SM00283">
    <property type="entry name" value="MA"/>
    <property type="match status" value="1"/>
</dbReference>
<dbReference type="Proteomes" id="UP000671879">
    <property type="component" value="Chromosome"/>
</dbReference>
<dbReference type="PROSITE" id="PS50111">
    <property type="entry name" value="CHEMOTAXIS_TRANSDUC_2"/>
    <property type="match status" value="1"/>
</dbReference>
<dbReference type="Gene3D" id="1.10.287.950">
    <property type="entry name" value="Methyl-accepting chemotaxis protein"/>
    <property type="match status" value="1"/>
</dbReference>
<evidence type="ECO:0000256" key="1">
    <source>
        <dbReference type="ARBA" id="ARBA00023224"/>
    </source>
</evidence>
<gene>
    <name evidence="4" type="ORF">KAR29_13460</name>
</gene>
<evidence type="ECO:0000313" key="4">
    <source>
        <dbReference type="EMBL" id="QTX32290.1"/>
    </source>
</evidence>
<evidence type="ECO:0000313" key="5">
    <source>
        <dbReference type="Proteomes" id="UP000671879"/>
    </source>
</evidence>
<dbReference type="RefSeq" id="WP_274373511.1">
    <property type="nucleotide sequence ID" value="NZ_CP072943.1"/>
</dbReference>
<dbReference type="Pfam" id="PF00015">
    <property type="entry name" value="MCPsignal"/>
    <property type="match status" value="1"/>
</dbReference>
<proteinExistence type="predicted"/>
<name>A0A9Q7EX97_9BACT</name>